<keyword evidence="5" id="KW-0665">Pyrimidine biosynthesis</keyword>
<evidence type="ECO:0000256" key="3">
    <source>
        <dbReference type="ARBA" id="ARBA00022630"/>
    </source>
</evidence>
<dbReference type="InterPro" id="IPR012135">
    <property type="entry name" value="Dihydroorotate_DH_1_2"/>
</dbReference>
<dbReference type="Gene3D" id="3.20.20.70">
    <property type="entry name" value="Aldolase class I"/>
    <property type="match status" value="1"/>
</dbReference>
<reference evidence="6" key="1">
    <citation type="submission" date="2019-02" db="EMBL/GenBank/DDBJ databases">
        <authorList>
            <person name="Gruber-Vodicka R. H."/>
            <person name="Seah K. B. B."/>
        </authorList>
    </citation>
    <scope>NUCLEOTIDE SEQUENCE</scope>
    <source>
        <strain evidence="6">BECK_DK47</strain>
    </source>
</reference>
<dbReference type="UniPathway" id="UPA00070"/>
<dbReference type="PANTHER" id="PTHR48109">
    <property type="entry name" value="DIHYDROOROTATE DEHYDROGENASE (QUINONE), MITOCHONDRIAL-RELATED"/>
    <property type="match status" value="1"/>
</dbReference>
<dbReference type="GO" id="GO:0005737">
    <property type="term" value="C:cytoplasm"/>
    <property type="evidence" value="ECO:0007669"/>
    <property type="project" value="TreeGrafter"/>
</dbReference>
<dbReference type="GO" id="GO:0004152">
    <property type="term" value="F:dihydroorotate dehydrogenase activity"/>
    <property type="evidence" value="ECO:0007669"/>
    <property type="project" value="InterPro"/>
</dbReference>
<evidence type="ECO:0000256" key="5">
    <source>
        <dbReference type="ARBA" id="ARBA00022975"/>
    </source>
</evidence>
<dbReference type="AlphaFoldDB" id="A0A450T1N1"/>
<comment type="cofactor">
    <cofactor evidence="1">
        <name>FMN</name>
        <dbReference type="ChEBI" id="CHEBI:58210"/>
    </cofactor>
</comment>
<evidence type="ECO:0000256" key="2">
    <source>
        <dbReference type="ARBA" id="ARBA00004725"/>
    </source>
</evidence>
<dbReference type="GO" id="GO:0006207">
    <property type="term" value="P:'de novo' pyrimidine nucleobase biosynthetic process"/>
    <property type="evidence" value="ECO:0007669"/>
    <property type="project" value="TreeGrafter"/>
</dbReference>
<dbReference type="NCBIfam" id="NF005741">
    <property type="entry name" value="PRK07565.1"/>
    <property type="match status" value="1"/>
</dbReference>
<evidence type="ECO:0000256" key="4">
    <source>
        <dbReference type="ARBA" id="ARBA00022643"/>
    </source>
</evidence>
<keyword evidence="4" id="KW-0288">FMN</keyword>
<dbReference type="CDD" id="cd04739">
    <property type="entry name" value="DHOD_like"/>
    <property type="match status" value="1"/>
</dbReference>
<protein>
    <submittedName>
        <fullName evidence="6">Dihydroorotate dehydrogenase (Fumarate)</fullName>
    </submittedName>
</protein>
<dbReference type="PANTHER" id="PTHR48109:SF3">
    <property type="entry name" value="SLL0744 PROTEIN"/>
    <property type="match status" value="1"/>
</dbReference>
<proteinExistence type="predicted"/>
<organism evidence="6">
    <name type="scientific">Candidatus Kentrum sp. DK</name>
    <dbReference type="NCBI Taxonomy" id="2126562"/>
    <lineage>
        <taxon>Bacteria</taxon>
        <taxon>Pseudomonadati</taxon>
        <taxon>Pseudomonadota</taxon>
        <taxon>Gammaproteobacteria</taxon>
        <taxon>Candidatus Kentrum</taxon>
    </lineage>
</organism>
<evidence type="ECO:0000256" key="1">
    <source>
        <dbReference type="ARBA" id="ARBA00001917"/>
    </source>
</evidence>
<comment type="pathway">
    <text evidence="2">Pyrimidine metabolism; UMP biosynthesis via de novo pathway.</text>
</comment>
<keyword evidence="3" id="KW-0285">Flavoprotein</keyword>
<dbReference type="GO" id="GO:0044205">
    <property type="term" value="P:'de novo' UMP biosynthetic process"/>
    <property type="evidence" value="ECO:0007669"/>
    <property type="project" value="UniProtKB-UniPathway"/>
</dbReference>
<dbReference type="PIRSF" id="PIRSF000164">
    <property type="entry name" value="DHO_oxidase"/>
    <property type="match status" value="1"/>
</dbReference>
<dbReference type="InterPro" id="IPR050074">
    <property type="entry name" value="DHO_dehydrogenase"/>
</dbReference>
<dbReference type="SUPFAM" id="SSF51395">
    <property type="entry name" value="FMN-linked oxidoreductases"/>
    <property type="match status" value="1"/>
</dbReference>
<dbReference type="InterPro" id="IPR013785">
    <property type="entry name" value="Aldolase_TIM"/>
</dbReference>
<evidence type="ECO:0000313" key="6">
    <source>
        <dbReference type="EMBL" id="VFJ60246.1"/>
    </source>
</evidence>
<name>A0A450T1N1_9GAMM</name>
<gene>
    <name evidence="6" type="ORF">BECKDK2373B_GA0170837_10911</name>
</gene>
<dbReference type="EMBL" id="CAADEX010000091">
    <property type="protein sequence ID" value="VFJ60246.1"/>
    <property type="molecule type" value="Genomic_DNA"/>
</dbReference>
<sequence>MTTQAPDAPPFEPCRQAKGEIMDLRTTYMGMELKHPIIASASPLWEDLDNIKRAEDAGASALVMFSLFEEQLQHEAAAMEHFMSHGTESFPEALSYFPSMEEYHIGADRYLDILHHASNTVDMPIIGSLNGITNEGWIDYAKNMEEAGAHGIELNVYYIPTDLAVSGQEVEQRYLEILRHVKQAVSIPVAMKMSAYFSAPGHMAKRLDEAGADALVLFNRFYQPDFDIDNLEIVNNLKLSSTSQIRIRLLWIAMLHGHLNGSLAATTGVDSHVELVKYLMAGADAVMTTAALLRHGIGHLETLVNGLTQWMEEKQYVSVEQMKGSMSRQHVANPAGLERASYIKMLEHFKSPYVL</sequence>
<accession>A0A450T1N1</accession>